<evidence type="ECO:0000256" key="1">
    <source>
        <dbReference type="SAM" id="MobiDB-lite"/>
    </source>
</evidence>
<sequence length="113" mass="13075">MTSLLLHLYPFSFLSHLLLPMMIPLHQLQLRLLGEAIHKSRTKESNLQREKKKTKSAILTGTPIKRALADEQKFKKRKKEDLFPNKKPTKNIFPSANTKKTNRIPKNISPFGE</sequence>
<dbReference type="Proteomes" id="UP001159363">
    <property type="component" value="Chromosome 4"/>
</dbReference>
<feature type="chain" id="PRO_5045711412" evidence="2">
    <location>
        <begin position="21"/>
        <end position="113"/>
    </location>
</feature>
<proteinExistence type="predicted"/>
<evidence type="ECO:0000313" key="4">
    <source>
        <dbReference type="Proteomes" id="UP001159363"/>
    </source>
</evidence>
<dbReference type="EMBL" id="JARBHB010000005">
    <property type="protein sequence ID" value="KAJ8882371.1"/>
    <property type="molecule type" value="Genomic_DNA"/>
</dbReference>
<keyword evidence="2" id="KW-0732">Signal</keyword>
<accession>A0ABQ9HDK5</accession>
<feature type="signal peptide" evidence="2">
    <location>
        <begin position="1"/>
        <end position="20"/>
    </location>
</feature>
<evidence type="ECO:0000313" key="3">
    <source>
        <dbReference type="EMBL" id="KAJ8882371.1"/>
    </source>
</evidence>
<protein>
    <submittedName>
        <fullName evidence="3">Uncharacterized protein</fullName>
    </submittedName>
</protein>
<feature type="region of interest" description="Disordered" evidence="1">
    <location>
        <begin position="75"/>
        <end position="113"/>
    </location>
</feature>
<reference evidence="3 4" key="1">
    <citation type="submission" date="2023-02" db="EMBL/GenBank/DDBJ databases">
        <title>LHISI_Scaffold_Assembly.</title>
        <authorList>
            <person name="Stuart O.P."/>
            <person name="Cleave R."/>
            <person name="Magrath M.J.L."/>
            <person name="Mikheyev A.S."/>
        </authorList>
    </citation>
    <scope>NUCLEOTIDE SEQUENCE [LARGE SCALE GENOMIC DNA]</scope>
    <source>
        <strain evidence="3">Daus_M_001</strain>
        <tissue evidence="3">Leg muscle</tissue>
    </source>
</reference>
<evidence type="ECO:0000256" key="2">
    <source>
        <dbReference type="SAM" id="SignalP"/>
    </source>
</evidence>
<comment type="caution">
    <text evidence="3">The sequence shown here is derived from an EMBL/GenBank/DDBJ whole genome shotgun (WGS) entry which is preliminary data.</text>
</comment>
<name>A0ABQ9HDK5_9NEOP</name>
<feature type="compositionally biased region" description="Basic and acidic residues" evidence="1">
    <location>
        <begin position="75"/>
        <end position="84"/>
    </location>
</feature>
<feature type="compositionally biased region" description="Basic and acidic residues" evidence="1">
    <location>
        <begin position="40"/>
        <end position="49"/>
    </location>
</feature>
<gene>
    <name evidence="3" type="ORF">PR048_014175</name>
</gene>
<keyword evidence="4" id="KW-1185">Reference proteome</keyword>
<organism evidence="3 4">
    <name type="scientific">Dryococelus australis</name>
    <dbReference type="NCBI Taxonomy" id="614101"/>
    <lineage>
        <taxon>Eukaryota</taxon>
        <taxon>Metazoa</taxon>
        <taxon>Ecdysozoa</taxon>
        <taxon>Arthropoda</taxon>
        <taxon>Hexapoda</taxon>
        <taxon>Insecta</taxon>
        <taxon>Pterygota</taxon>
        <taxon>Neoptera</taxon>
        <taxon>Polyneoptera</taxon>
        <taxon>Phasmatodea</taxon>
        <taxon>Verophasmatodea</taxon>
        <taxon>Anareolatae</taxon>
        <taxon>Phasmatidae</taxon>
        <taxon>Eurycanthinae</taxon>
        <taxon>Dryococelus</taxon>
    </lineage>
</organism>
<feature type="region of interest" description="Disordered" evidence="1">
    <location>
        <begin position="40"/>
        <end position="62"/>
    </location>
</feature>